<dbReference type="OrthoDB" id="418349at2759"/>
<dbReference type="InterPro" id="IPR050188">
    <property type="entry name" value="RluA_PseudoU_synthase"/>
</dbReference>
<organism evidence="3">
    <name type="scientific">Aphanomyces invadans</name>
    <dbReference type="NCBI Taxonomy" id="157072"/>
    <lineage>
        <taxon>Eukaryota</taxon>
        <taxon>Sar</taxon>
        <taxon>Stramenopiles</taxon>
        <taxon>Oomycota</taxon>
        <taxon>Saprolegniomycetes</taxon>
        <taxon>Saprolegniales</taxon>
        <taxon>Verrucalvaceae</taxon>
        <taxon>Aphanomyces</taxon>
    </lineage>
</organism>
<comment type="similarity">
    <text evidence="1">Belongs to the pseudouridine synthase RluA family.</text>
</comment>
<dbReference type="GO" id="GO:0000455">
    <property type="term" value="P:enzyme-directed rRNA pseudouridine synthesis"/>
    <property type="evidence" value="ECO:0007669"/>
    <property type="project" value="TreeGrafter"/>
</dbReference>
<evidence type="ECO:0000256" key="1">
    <source>
        <dbReference type="ARBA" id="ARBA00010876"/>
    </source>
</evidence>
<dbReference type="PROSITE" id="PS01129">
    <property type="entry name" value="PSI_RLU"/>
    <property type="match status" value="1"/>
</dbReference>
<dbReference type="Gene3D" id="3.30.2350.10">
    <property type="entry name" value="Pseudouridine synthase"/>
    <property type="match status" value="1"/>
</dbReference>
<dbReference type="GeneID" id="20082494"/>
<proteinExistence type="inferred from homology"/>
<gene>
    <name evidence="3" type="ORF">H310_05444</name>
</gene>
<protein>
    <recommendedName>
        <fullName evidence="2">Pseudouridine synthase RsuA/RluA-like domain-containing protein</fullName>
    </recommendedName>
</protein>
<evidence type="ECO:0000259" key="2">
    <source>
        <dbReference type="Pfam" id="PF00849"/>
    </source>
</evidence>
<dbReference type="SUPFAM" id="SSF55120">
    <property type="entry name" value="Pseudouridine synthase"/>
    <property type="match status" value="1"/>
</dbReference>
<dbReference type="Pfam" id="PF00849">
    <property type="entry name" value="PseudoU_synth_2"/>
    <property type="match status" value="1"/>
</dbReference>
<accession>A0A024U9R0</accession>
<feature type="domain" description="Pseudouridine synthase RsuA/RluA-like" evidence="2">
    <location>
        <begin position="110"/>
        <end position="190"/>
    </location>
</feature>
<dbReference type="PANTHER" id="PTHR21600">
    <property type="entry name" value="MITOCHONDRIAL RNA PSEUDOURIDINE SYNTHASE"/>
    <property type="match status" value="1"/>
</dbReference>
<name>A0A024U9R0_9STRA</name>
<dbReference type="GO" id="GO:0009982">
    <property type="term" value="F:pseudouridine synthase activity"/>
    <property type="evidence" value="ECO:0007669"/>
    <property type="project" value="InterPro"/>
</dbReference>
<reference evidence="3" key="1">
    <citation type="submission" date="2013-12" db="EMBL/GenBank/DDBJ databases">
        <title>The Genome Sequence of Aphanomyces invadans NJM9701.</title>
        <authorList>
            <consortium name="The Broad Institute Genomics Platform"/>
            <person name="Russ C."/>
            <person name="Tyler B."/>
            <person name="van West P."/>
            <person name="Dieguez-Uribeondo J."/>
            <person name="Young S.K."/>
            <person name="Zeng Q."/>
            <person name="Gargeya S."/>
            <person name="Fitzgerald M."/>
            <person name="Abouelleil A."/>
            <person name="Alvarado L."/>
            <person name="Chapman S.B."/>
            <person name="Gainer-Dewar J."/>
            <person name="Goldberg J."/>
            <person name="Griggs A."/>
            <person name="Gujja S."/>
            <person name="Hansen M."/>
            <person name="Howarth C."/>
            <person name="Imamovic A."/>
            <person name="Ireland A."/>
            <person name="Larimer J."/>
            <person name="McCowan C."/>
            <person name="Murphy C."/>
            <person name="Pearson M."/>
            <person name="Poon T.W."/>
            <person name="Priest M."/>
            <person name="Roberts A."/>
            <person name="Saif S."/>
            <person name="Shea T."/>
            <person name="Sykes S."/>
            <person name="Wortman J."/>
            <person name="Nusbaum C."/>
            <person name="Birren B."/>
        </authorList>
    </citation>
    <scope>NUCLEOTIDE SEQUENCE [LARGE SCALE GENOMIC DNA]</scope>
    <source>
        <strain evidence="3">NJM9701</strain>
    </source>
</reference>
<sequence>MRLFPIIKDDVRMRLDRWLKVNFQRPQSFFQRHLRQKRIFLFDASTQRRVKVEASFVLPDDANLRIGMTPALFHELTDGGVWNKLPSDTSKHDLPPELALPILFEDEFFVALHKPVHLATQLGTGMTDSVASRYLHYKLVHRLDKETSGVLLLAKTRLAAADMATLFRDNKVQKTYVALVHGTPALGRSGIEAHSSTTRSRLLDDYMVGAPSSHRAEAPATPSLCPCSESTDCRRPSI</sequence>
<dbReference type="RefSeq" id="XP_008868393.1">
    <property type="nucleotide sequence ID" value="XM_008870171.1"/>
</dbReference>
<dbReference type="EMBL" id="KI913960">
    <property type="protein sequence ID" value="ETW03009.1"/>
    <property type="molecule type" value="Genomic_DNA"/>
</dbReference>
<dbReference type="InterPro" id="IPR006224">
    <property type="entry name" value="PsdUridine_synth_RluA-like_CS"/>
</dbReference>
<dbReference type="InterPro" id="IPR020103">
    <property type="entry name" value="PsdUridine_synth_cat_dom_sf"/>
</dbReference>
<dbReference type="InterPro" id="IPR006145">
    <property type="entry name" value="PsdUridine_synth_RsuA/RluA"/>
</dbReference>
<dbReference type="AlphaFoldDB" id="A0A024U9R0"/>
<evidence type="ECO:0000313" key="3">
    <source>
        <dbReference type="EMBL" id="ETW03009.1"/>
    </source>
</evidence>
<dbReference type="GO" id="GO:0003723">
    <property type="term" value="F:RNA binding"/>
    <property type="evidence" value="ECO:0007669"/>
    <property type="project" value="InterPro"/>
</dbReference>
<dbReference type="VEuPathDB" id="FungiDB:H310_05444"/>
<dbReference type="PANTHER" id="PTHR21600:SF87">
    <property type="entry name" value="RNA PSEUDOURIDYLATE SYNTHASE DOMAIN-CONTAINING PROTEIN 1"/>
    <property type="match status" value="1"/>
</dbReference>